<dbReference type="InterPro" id="IPR011004">
    <property type="entry name" value="Trimer_LpxA-like_sf"/>
</dbReference>
<dbReference type="OrthoDB" id="2355at2759"/>
<feature type="compositionally biased region" description="Low complexity" evidence="7">
    <location>
        <begin position="1"/>
        <end position="11"/>
    </location>
</feature>
<dbReference type="Proteomes" id="UP000700596">
    <property type="component" value="Unassembled WGS sequence"/>
</dbReference>
<keyword evidence="9" id="KW-1185">Reference proteome</keyword>
<dbReference type="EMBL" id="JAGMWT010000002">
    <property type="protein sequence ID" value="KAH7135806.1"/>
    <property type="molecule type" value="Genomic_DNA"/>
</dbReference>
<evidence type="ECO:0000256" key="7">
    <source>
        <dbReference type="SAM" id="MobiDB-lite"/>
    </source>
</evidence>
<comment type="caution">
    <text evidence="8">The sequence shown here is derived from an EMBL/GenBank/DDBJ whole genome shotgun (WGS) entry which is preliminary data.</text>
</comment>
<evidence type="ECO:0000256" key="6">
    <source>
        <dbReference type="ARBA" id="ARBA00034687"/>
    </source>
</evidence>
<comment type="similarity">
    <text evidence="2">Belongs to the dynactin subunits 5/6 family. Dynactin subunit 6 subfamily.</text>
</comment>
<dbReference type="GO" id="GO:0070840">
    <property type="term" value="F:dynein complex binding"/>
    <property type="evidence" value="ECO:0007669"/>
    <property type="project" value="TreeGrafter"/>
</dbReference>
<reference evidence="8" key="1">
    <citation type="journal article" date="2021" name="Nat. Commun.">
        <title>Genetic determinants of endophytism in the Arabidopsis root mycobiome.</title>
        <authorList>
            <person name="Mesny F."/>
            <person name="Miyauchi S."/>
            <person name="Thiergart T."/>
            <person name="Pickel B."/>
            <person name="Atanasova L."/>
            <person name="Karlsson M."/>
            <person name="Huettel B."/>
            <person name="Barry K.W."/>
            <person name="Haridas S."/>
            <person name="Chen C."/>
            <person name="Bauer D."/>
            <person name="Andreopoulos W."/>
            <person name="Pangilinan J."/>
            <person name="LaButti K."/>
            <person name="Riley R."/>
            <person name="Lipzen A."/>
            <person name="Clum A."/>
            <person name="Drula E."/>
            <person name="Henrissat B."/>
            <person name="Kohler A."/>
            <person name="Grigoriev I.V."/>
            <person name="Martin F.M."/>
            <person name="Hacquard S."/>
        </authorList>
    </citation>
    <scope>NUCLEOTIDE SEQUENCE</scope>
    <source>
        <strain evidence="8">MPI-CAGE-CH-0243</strain>
    </source>
</reference>
<dbReference type="GO" id="GO:0005869">
    <property type="term" value="C:dynactin complex"/>
    <property type="evidence" value="ECO:0007669"/>
    <property type="project" value="InterPro"/>
</dbReference>
<evidence type="ECO:0000313" key="8">
    <source>
        <dbReference type="EMBL" id="KAH7135806.1"/>
    </source>
</evidence>
<name>A0A9P9EFU5_9PLEO</name>
<dbReference type="PANTHER" id="PTHR13072">
    <property type="entry name" value="DYNACTIN 6"/>
    <property type="match status" value="1"/>
</dbReference>
<accession>A0A9P9EFU5</accession>
<feature type="region of interest" description="Disordered" evidence="7">
    <location>
        <begin position="93"/>
        <end position="117"/>
    </location>
</feature>
<dbReference type="Gene3D" id="2.160.10.10">
    <property type="entry name" value="Hexapeptide repeat proteins"/>
    <property type="match status" value="1"/>
</dbReference>
<feature type="region of interest" description="Disordered" evidence="7">
    <location>
        <begin position="1"/>
        <end position="25"/>
    </location>
</feature>
<comment type="subcellular location">
    <subcellularLocation>
        <location evidence="1">Cytoplasm</location>
        <location evidence="1">Cytoskeleton</location>
    </subcellularLocation>
</comment>
<dbReference type="PANTHER" id="PTHR13072:SF0">
    <property type="entry name" value="DYNACTIN SUBUNIT 6"/>
    <property type="match status" value="1"/>
</dbReference>
<dbReference type="AlphaFoldDB" id="A0A9P9EFU5"/>
<evidence type="ECO:0000256" key="5">
    <source>
        <dbReference type="ARBA" id="ARBA00023212"/>
    </source>
</evidence>
<protein>
    <recommendedName>
        <fullName evidence="3">Dynactin subunit 6</fullName>
    </recommendedName>
</protein>
<evidence type="ECO:0000256" key="3">
    <source>
        <dbReference type="ARBA" id="ARBA00016573"/>
    </source>
</evidence>
<dbReference type="InterPro" id="IPR027777">
    <property type="entry name" value="DCTN6"/>
</dbReference>
<comment type="function">
    <text evidence="6">Part of the dynactin complex that activates the molecular motor dynein for ultra-processive transport along microtubules.</text>
</comment>
<evidence type="ECO:0000256" key="1">
    <source>
        <dbReference type="ARBA" id="ARBA00004245"/>
    </source>
</evidence>
<organism evidence="8 9">
    <name type="scientific">Dendryphion nanum</name>
    <dbReference type="NCBI Taxonomy" id="256645"/>
    <lineage>
        <taxon>Eukaryota</taxon>
        <taxon>Fungi</taxon>
        <taxon>Dikarya</taxon>
        <taxon>Ascomycota</taxon>
        <taxon>Pezizomycotina</taxon>
        <taxon>Dothideomycetes</taxon>
        <taxon>Pleosporomycetidae</taxon>
        <taxon>Pleosporales</taxon>
        <taxon>Torulaceae</taxon>
        <taxon>Dendryphion</taxon>
    </lineage>
</organism>
<proteinExistence type="inferred from homology"/>
<evidence type="ECO:0000256" key="4">
    <source>
        <dbReference type="ARBA" id="ARBA00022490"/>
    </source>
</evidence>
<keyword evidence="5" id="KW-0206">Cytoskeleton</keyword>
<sequence length="226" mass="24135">MSSQQAAPARPSSDRRSSAIQKRQSILPKPSSIVLDPTVLIAQHAQLTGTQPITVGPNTVLHPHSRISSNIAPVVIGEGVVIYERAKVGIGMGDGGDASSRRSSVSSARDSMRSGRGDGTVLGRNVVIETGAVIEAAEIGEGSLVEAAAVLGRGCIVGKFCTITPCTIIPPNSNIPDYTVVYSGFERRIDKTLQSRPEVQQMRTLMHEKQLEVFKKLLPNNLAKWT</sequence>
<gene>
    <name evidence="8" type="ORF">B0J11DRAFT_425997</name>
</gene>
<dbReference type="SUPFAM" id="SSF51161">
    <property type="entry name" value="Trimeric LpxA-like enzymes"/>
    <property type="match status" value="1"/>
</dbReference>
<evidence type="ECO:0000256" key="2">
    <source>
        <dbReference type="ARBA" id="ARBA00007719"/>
    </source>
</evidence>
<dbReference type="GO" id="GO:0007052">
    <property type="term" value="P:mitotic spindle organization"/>
    <property type="evidence" value="ECO:0007669"/>
    <property type="project" value="TreeGrafter"/>
</dbReference>
<feature type="compositionally biased region" description="Low complexity" evidence="7">
    <location>
        <begin position="97"/>
        <end position="109"/>
    </location>
</feature>
<keyword evidence="4" id="KW-0963">Cytoplasm</keyword>
<evidence type="ECO:0000313" key="9">
    <source>
        <dbReference type="Proteomes" id="UP000700596"/>
    </source>
</evidence>